<dbReference type="AlphaFoldDB" id="A0A915KL81"/>
<proteinExistence type="predicted"/>
<name>A0A915KL81_ROMCU</name>
<organism evidence="1 2">
    <name type="scientific">Romanomermis culicivorax</name>
    <name type="common">Nematode worm</name>
    <dbReference type="NCBI Taxonomy" id="13658"/>
    <lineage>
        <taxon>Eukaryota</taxon>
        <taxon>Metazoa</taxon>
        <taxon>Ecdysozoa</taxon>
        <taxon>Nematoda</taxon>
        <taxon>Enoplea</taxon>
        <taxon>Dorylaimia</taxon>
        <taxon>Mermithida</taxon>
        <taxon>Mermithoidea</taxon>
        <taxon>Mermithidae</taxon>
        <taxon>Romanomermis</taxon>
    </lineage>
</organism>
<evidence type="ECO:0000313" key="1">
    <source>
        <dbReference type="Proteomes" id="UP000887565"/>
    </source>
</evidence>
<keyword evidence="1" id="KW-1185">Reference proteome</keyword>
<dbReference type="Proteomes" id="UP000887565">
    <property type="component" value="Unplaced"/>
</dbReference>
<evidence type="ECO:0000313" key="2">
    <source>
        <dbReference type="WBParaSite" id="nRc.2.0.1.t39526-RA"/>
    </source>
</evidence>
<dbReference type="WBParaSite" id="nRc.2.0.1.t39526-RA">
    <property type="protein sequence ID" value="nRc.2.0.1.t39526-RA"/>
    <property type="gene ID" value="nRc.2.0.1.g39526"/>
</dbReference>
<accession>A0A915KL81</accession>
<protein>
    <submittedName>
        <fullName evidence="2">Uncharacterized protein</fullName>
    </submittedName>
</protein>
<reference evidence="2" key="1">
    <citation type="submission" date="2022-11" db="UniProtKB">
        <authorList>
            <consortium name="WormBaseParasite"/>
        </authorList>
    </citation>
    <scope>IDENTIFICATION</scope>
</reference>
<sequence>MKVSTGRSQTFNSVTTNRLQALAGFGTRGLDETLILGAECCLLPYNVLEQSRSSVLKGFLLGPRAIPPLANVRVGVTIPTRAPKKFLESETANWTKHLSMLQFR</sequence>